<keyword evidence="5" id="KW-1185">Reference proteome</keyword>
<evidence type="ECO:0000313" key="5">
    <source>
        <dbReference type="Proteomes" id="UP000242519"/>
    </source>
</evidence>
<gene>
    <name evidence="4" type="ORF">B2J93_3635</name>
</gene>
<evidence type="ECO:0000313" key="4">
    <source>
        <dbReference type="EMBL" id="OWP03009.1"/>
    </source>
</evidence>
<keyword evidence="3" id="KW-1133">Transmembrane helix</keyword>
<dbReference type="Proteomes" id="UP000242519">
    <property type="component" value="Unassembled WGS sequence"/>
</dbReference>
<evidence type="ECO:0000256" key="3">
    <source>
        <dbReference type="SAM" id="Phobius"/>
    </source>
</evidence>
<keyword evidence="3" id="KW-0812">Transmembrane</keyword>
<accession>A0A218Z4M3</accession>
<comment type="caution">
    <text evidence="4">The sequence shown here is derived from an EMBL/GenBank/DDBJ whole genome shotgun (WGS) entry which is preliminary data.</text>
</comment>
<evidence type="ECO:0000256" key="1">
    <source>
        <dbReference type="SAM" id="Coils"/>
    </source>
</evidence>
<keyword evidence="3" id="KW-0472">Membrane</keyword>
<dbReference type="EMBL" id="MZNU01000202">
    <property type="protein sequence ID" value="OWP03009.1"/>
    <property type="molecule type" value="Genomic_DNA"/>
</dbReference>
<sequence>MATIPFYEFSKAPGISSSPTRPKHLSTRPIPELSAPHSRRHHKHHHPHTHHRNDRDKGRDRDRERERKDVEGASKSEGHTPSESRVVSRRGSLGLDGLDGGVSVGGGIGWTRKWMEKERRVRDEEVEEERERGLLRAGELRSALASLASLSNTTTRRLDTTYYSVLEKVSALQSTISSLSELASLTRGLTEEFRTEAQELVADVSSQVEGFDGFEDQEEKIGELKQRVEKGREKIKSLGDRVEVVRDRVEGWEVREREWQDRTRRRLRALWVGFVVVVAMLGIGVAIQWTPGTRSQNQMNGVAMHGEDSPTNLLGKSPQLGVDQEVLKSENMRNSEGKRRIVEGTKEVEDDSRLRVFDEL</sequence>
<protein>
    <submittedName>
        <fullName evidence="4">Uncharacterized protein</fullName>
    </submittedName>
</protein>
<organism evidence="4 5">
    <name type="scientific">Diplocarpon coronariae</name>
    <dbReference type="NCBI Taxonomy" id="2795749"/>
    <lineage>
        <taxon>Eukaryota</taxon>
        <taxon>Fungi</taxon>
        <taxon>Dikarya</taxon>
        <taxon>Ascomycota</taxon>
        <taxon>Pezizomycotina</taxon>
        <taxon>Leotiomycetes</taxon>
        <taxon>Helotiales</taxon>
        <taxon>Drepanopezizaceae</taxon>
        <taxon>Diplocarpon</taxon>
    </lineage>
</organism>
<proteinExistence type="predicted"/>
<feature type="region of interest" description="Disordered" evidence="2">
    <location>
        <begin position="1"/>
        <end position="92"/>
    </location>
</feature>
<dbReference type="OrthoDB" id="5419542at2759"/>
<keyword evidence="1" id="KW-0175">Coiled coil</keyword>
<name>A0A218Z4M3_9HELO</name>
<dbReference type="STRING" id="503106.A0A218Z4M3"/>
<evidence type="ECO:0000256" key="2">
    <source>
        <dbReference type="SAM" id="MobiDB-lite"/>
    </source>
</evidence>
<feature type="compositionally biased region" description="Basic residues" evidence="2">
    <location>
        <begin position="37"/>
        <end position="52"/>
    </location>
</feature>
<feature type="coiled-coil region" evidence="1">
    <location>
        <begin position="214"/>
        <end position="241"/>
    </location>
</feature>
<feature type="transmembrane region" description="Helical" evidence="3">
    <location>
        <begin position="269"/>
        <end position="289"/>
    </location>
</feature>
<dbReference type="InParanoid" id="A0A218Z4M3"/>
<reference evidence="4 5" key="1">
    <citation type="submission" date="2017-04" db="EMBL/GenBank/DDBJ databases">
        <title>Draft genome sequence of Marssonina coronaria NL1: causal agent of apple blotch.</title>
        <authorList>
            <person name="Cheng Q."/>
        </authorList>
    </citation>
    <scope>NUCLEOTIDE SEQUENCE [LARGE SCALE GENOMIC DNA]</scope>
    <source>
        <strain evidence="4 5">NL1</strain>
    </source>
</reference>
<dbReference type="AlphaFoldDB" id="A0A218Z4M3"/>
<feature type="compositionally biased region" description="Basic and acidic residues" evidence="2">
    <location>
        <begin position="53"/>
        <end position="82"/>
    </location>
</feature>